<dbReference type="Gene3D" id="3.40.50.300">
    <property type="entry name" value="P-loop containing nucleotide triphosphate hydrolases"/>
    <property type="match status" value="1"/>
</dbReference>
<comment type="similarity">
    <text evidence="1">Belongs to the TRAFAC class TrmE-Era-EngA-EngB-Septin-like GTPase superfamily. AIG1/Toc34/Toc159-like paraseptin GTPase family. IAN subfamily.</text>
</comment>
<dbReference type="InterPro" id="IPR001315">
    <property type="entry name" value="CARD"/>
</dbReference>
<feature type="region of interest" description="Disordered" evidence="5">
    <location>
        <begin position="686"/>
        <end position="708"/>
    </location>
</feature>
<evidence type="ECO:0000256" key="4">
    <source>
        <dbReference type="SAM" id="Coils"/>
    </source>
</evidence>
<dbReference type="SUPFAM" id="SSF47769">
    <property type="entry name" value="SAM/Pointed domain"/>
    <property type="match status" value="1"/>
</dbReference>
<dbReference type="InterPro" id="IPR013761">
    <property type="entry name" value="SAM/pointed_sf"/>
</dbReference>
<dbReference type="GeneID" id="111106572"/>
<dbReference type="GO" id="GO:0005525">
    <property type="term" value="F:GTP binding"/>
    <property type="evidence" value="ECO:0007669"/>
    <property type="project" value="UniProtKB-KW"/>
</dbReference>
<gene>
    <name evidence="10" type="primary">LOC111106572</name>
</gene>
<dbReference type="SUPFAM" id="SSF47986">
    <property type="entry name" value="DEATH domain"/>
    <property type="match status" value="1"/>
</dbReference>
<dbReference type="GO" id="GO:0042981">
    <property type="term" value="P:regulation of apoptotic process"/>
    <property type="evidence" value="ECO:0007669"/>
    <property type="project" value="InterPro"/>
</dbReference>
<dbReference type="SUPFAM" id="SSF52540">
    <property type="entry name" value="P-loop containing nucleoside triphosphate hydrolases"/>
    <property type="match status" value="1"/>
</dbReference>
<dbReference type="OrthoDB" id="431287at2759"/>
<feature type="domain" description="CARD" evidence="7">
    <location>
        <begin position="99"/>
        <end position="161"/>
    </location>
</feature>
<evidence type="ECO:0000256" key="3">
    <source>
        <dbReference type="ARBA" id="ARBA00023134"/>
    </source>
</evidence>
<keyword evidence="3" id="KW-0342">GTP-binding</keyword>
<evidence type="ECO:0000313" key="10">
    <source>
        <dbReference type="RefSeq" id="XP_022297006.1"/>
    </source>
</evidence>
<evidence type="ECO:0000259" key="8">
    <source>
        <dbReference type="PROSITE" id="PS51720"/>
    </source>
</evidence>
<sequence>MNTEIVDYLVQADILTTDDNSSLIGKPRAEKCDFILRKLIRDSNRLTKLVTLLHEEPKDLDELDCFRSLLCKTSPEPEIPNSDVKQENDAAVFLHNINLDQNKRSLLDLFRRHINNKSSNSILDDFLQEDLITVEEHEDISVQSERFRTKAAELLLAAVERSCSLKLLSILKSFGAGSLADCLQLKVEDMKIEVDKELEASFTVILKDGKVFLSSSADEAKVEMKINSVDENRINITCLMKVLSKAEETLAQKTHCSVERTFEGSIIILLQTETSDAVEKLRQFIESGDISKFLRQLFETKDVRKLLKKDKHTIEIEIKKIQSSATGETYFPANVLQGTETPRFKYRSILERCHCFLLEELEPGYLLRNEEIAAIFACIRADVKEQTNRRAKNELLLKHLKKQTEETIKLVLEKLEKKNCFIYRQLFPKTEKFHDIDIEQVKKNILDNLPELLDEINIETLQTPFLSTGVLTCEELDALRSSCESLRAENLQFVKLVLHRGAEAIRIFLVSLENCKGDSGLCRRLTKTEIEDTYESKSRNTKIKYEAFDEENGLLFTGNFILELMKDTSSEQECQYVKEEELNRESEISNRSHPRDFLFSESVFIMETETIETFLNNLGYGRFLDTFIENEVDLQLLLTLSENDRKETLKELVLPVGVRMKILHEIKLMKTREIETKDTKEYLDDDLDSTDATEETDTAYPELSTTDEKTKGTDRVKALVGDFEKWARQIRRKPDNPMSYTEMELKDSLNFIEKNYTENEVRLVLLGKTGSGKSATGNTILGGEKSWFHSIFSFASVTRACSQNIVERFGRKILVVDTPGIFDTEESNEKVQQEIYKCIGITSPGPHAFILVLNISTRFTEEEEQSVQHFVQYFGENAYKYFIVLFTRKDELDNHKLTLEKHLEKSPKRLQIFIKKCGGRALAFNNKLKGEDQEKQVKRLISIIDKNVTANGGECYTNEMYTRAEDEIKKFEAEKLREEREKQEIERLEKIEKENTKKVHEEEMNIKRLQSIIEKLKKMKTEDDQQAYSKLLNDKTESERRMEAILQEREEEKRKLHEEIQQEIEERANTIRNETRETIENKTWCSIS</sequence>
<dbReference type="FunFam" id="3.40.50.300:FF:000366">
    <property type="entry name" value="GTPase, IMAP family member 2"/>
    <property type="match status" value="1"/>
</dbReference>
<evidence type="ECO:0000313" key="9">
    <source>
        <dbReference type="Proteomes" id="UP000694844"/>
    </source>
</evidence>
<evidence type="ECO:0000256" key="1">
    <source>
        <dbReference type="ARBA" id="ARBA00008535"/>
    </source>
</evidence>
<dbReference type="PANTHER" id="PTHR10903:SF170">
    <property type="entry name" value="GTPASE IMAP FAMILY MEMBER 7"/>
    <property type="match status" value="1"/>
</dbReference>
<evidence type="ECO:0000256" key="5">
    <source>
        <dbReference type="SAM" id="MobiDB-lite"/>
    </source>
</evidence>
<feature type="compositionally biased region" description="Acidic residues" evidence="5">
    <location>
        <begin position="686"/>
        <end position="697"/>
    </location>
</feature>
<dbReference type="InterPro" id="IPR001660">
    <property type="entry name" value="SAM"/>
</dbReference>
<dbReference type="Pfam" id="PF00536">
    <property type="entry name" value="SAM_1"/>
    <property type="match status" value="1"/>
</dbReference>
<name>A0A8B8B103_CRAVI</name>
<organism evidence="9 10">
    <name type="scientific">Crassostrea virginica</name>
    <name type="common">Eastern oyster</name>
    <dbReference type="NCBI Taxonomy" id="6565"/>
    <lineage>
        <taxon>Eukaryota</taxon>
        <taxon>Metazoa</taxon>
        <taxon>Spiralia</taxon>
        <taxon>Lophotrochozoa</taxon>
        <taxon>Mollusca</taxon>
        <taxon>Bivalvia</taxon>
        <taxon>Autobranchia</taxon>
        <taxon>Pteriomorphia</taxon>
        <taxon>Ostreida</taxon>
        <taxon>Ostreoidea</taxon>
        <taxon>Ostreidae</taxon>
        <taxon>Crassostrea</taxon>
    </lineage>
</organism>
<dbReference type="SMART" id="SM00454">
    <property type="entry name" value="SAM"/>
    <property type="match status" value="1"/>
</dbReference>
<dbReference type="Gene3D" id="1.10.150.50">
    <property type="entry name" value="Transcription Factor, Ets-1"/>
    <property type="match status" value="1"/>
</dbReference>
<proteinExistence type="inferred from homology"/>
<dbReference type="KEGG" id="cvn:111106572"/>
<reference evidence="10" key="1">
    <citation type="submission" date="2025-08" db="UniProtKB">
        <authorList>
            <consortium name="RefSeq"/>
        </authorList>
    </citation>
    <scope>IDENTIFICATION</scope>
    <source>
        <tissue evidence="10">Whole sample</tissue>
    </source>
</reference>
<feature type="domain" description="AIG1-type G" evidence="8">
    <location>
        <begin position="758"/>
        <end position="965"/>
    </location>
</feature>
<dbReference type="InterPro" id="IPR006703">
    <property type="entry name" value="G_AIG1"/>
</dbReference>
<accession>A0A8B8B103</accession>
<evidence type="ECO:0000259" key="7">
    <source>
        <dbReference type="PROSITE" id="PS50209"/>
    </source>
</evidence>
<dbReference type="RefSeq" id="XP_022297006.1">
    <property type="nucleotide sequence ID" value="XM_022441298.1"/>
</dbReference>
<dbReference type="PROSITE" id="PS51720">
    <property type="entry name" value="G_AIG1"/>
    <property type="match status" value="1"/>
</dbReference>
<dbReference type="InterPro" id="IPR027417">
    <property type="entry name" value="P-loop_NTPase"/>
</dbReference>
<keyword evidence="9" id="KW-1185">Reference proteome</keyword>
<protein>
    <submittedName>
        <fullName evidence="10">Uncharacterized protein LOC111106572</fullName>
    </submittedName>
</protein>
<evidence type="ECO:0000256" key="2">
    <source>
        <dbReference type="ARBA" id="ARBA00022741"/>
    </source>
</evidence>
<dbReference type="AlphaFoldDB" id="A0A8B8B103"/>
<dbReference type="CDD" id="cd01852">
    <property type="entry name" value="AIG1"/>
    <property type="match status" value="1"/>
</dbReference>
<dbReference type="Gene3D" id="1.10.533.10">
    <property type="entry name" value="Death Domain, Fas"/>
    <property type="match status" value="1"/>
</dbReference>
<feature type="coiled-coil region" evidence="4">
    <location>
        <begin position="961"/>
        <end position="1077"/>
    </location>
</feature>
<keyword evidence="4" id="KW-0175">Coiled coil</keyword>
<dbReference type="InterPro" id="IPR011029">
    <property type="entry name" value="DEATH-like_dom_sf"/>
</dbReference>
<evidence type="ECO:0000259" key="6">
    <source>
        <dbReference type="PROSITE" id="PS50105"/>
    </source>
</evidence>
<dbReference type="PANTHER" id="PTHR10903">
    <property type="entry name" value="GTPASE, IMAP FAMILY MEMBER-RELATED"/>
    <property type="match status" value="1"/>
</dbReference>
<dbReference type="Pfam" id="PF04548">
    <property type="entry name" value="AIG1"/>
    <property type="match status" value="1"/>
</dbReference>
<keyword evidence="2" id="KW-0547">Nucleotide-binding</keyword>
<dbReference type="PROSITE" id="PS50105">
    <property type="entry name" value="SAM_DOMAIN"/>
    <property type="match status" value="1"/>
</dbReference>
<dbReference type="InterPro" id="IPR045058">
    <property type="entry name" value="GIMA/IAN/Toc"/>
</dbReference>
<dbReference type="Proteomes" id="UP000694844">
    <property type="component" value="Chromosome 8"/>
</dbReference>
<dbReference type="PROSITE" id="PS50209">
    <property type="entry name" value="CARD"/>
    <property type="match status" value="1"/>
</dbReference>
<feature type="domain" description="SAM" evidence="6">
    <location>
        <begin position="606"/>
        <end position="672"/>
    </location>
</feature>